<dbReference type="EMBL" id="AP024420">
    <property type="protein sequence ID" value="BCR89680.1"/>
    <property type="molecule type" value="Genomic_DNA"/>
</dbReference>
<organism evidence="2 3">
    <name type="scientific">Aspergillus chevalieri</name>
    <name type="common">Eurotium chevalieri</name>
    <dbReference type="NCBI Taxonomy" id="182096"/>
    <lineage>
        <taxon>Eukaryota</taxon>
        <taxon>Fungi</taxon>
        <taxon>Dikarya</taxon>
        <taxon>Ascomycota</taxon>
        <taxon>Pezizomycotina</taxon>
        <taxon>Eurotiomycetes</taxon>
        <taxon>Eurotiomycetidae</taxon>
        <taxon>Eurotiales</taxon>
        <taxon>Aspergillaceae</taxon>
        <taxon>Aspergillus</taxon>
        <taxon>Aspergillus subgen. Aspergillus</taxon>
    </lineage>
</organism>
<protein>
    <submittedName>
        <fullName evidence="2">Uncharacterized protein</fullName>
    </submittedName>
</protein>
<reference evidence="2" key="1">
    <citation type="submission" date="2021-01" db="EMBL/GenBank/DDBJ databases">
        <authorList>
            <consortium name="Aspergillus chevalieri M1 genome sequencing consortium"/>
            <person name="Kazuki M."/>
            <person name="Futagami T."/>
        </authorList>
    </citation>
    <scope>NUCLEOTIDE SEQUENCE</scope>
    <source>
        <strain evidence="2">M1</strain>
    </source>
</reference>
<evidence type="ECO:0000256" key="1">
    <source>
        <dbReference type="SAM" id="MobiDB-lite"/>
    </source>
</evidence>
<feature type="region of interest" description="Disordered" evidence="1">
    <location>
        <begin position="22"/>
        <end position="72"/>
    </location>
</feature>
<sequence>MTTVSITRELEPYLASLRSYLEDHPSNLPDSEPATRSECQPAIKKDPGEPSRSKSSATRNPSAKRLALRPRY</sequence>
<keyword evidence="3" id="KW-1185">Reference proteome</keyword>
<dbReference type="AlphaFoldDB" id="A0A7R7VS05"/>
<feature type="compositionally biased region" description="Basic and acidic residues" evidence="1">
    <location>
        <begin position="43"/>
        <end position="52"/>
    </location>
</feature>
<name>A0A7R7VS05_ASPCH</name>
<accession>A0A7R7VS05</accession>
<proteinExistence type="predicted"/>
<gene>
    <name evidence="2" type="ORF">ACHE_50879S</name>
</gene>
<dbReference type="Proteomes" id="UP000637239">
    <property type="component" value="Chromosome 5"/>
</dbReference>
<dbReference type="GeneID" id="66984039"/>
<dbReference type="RefSeq" id="XP_043138202.1">
    <property type="nucleotide sequence ID" value="XM_043280644.1"/>
</dbReference>
<dbReference type="KEGG" id="ache:ACHE_50879S"/>
<evidence type="ECO:0000313" key="2">
    <source>
        <dbReference type="EMBL" id="BCR89680.1"/>
    </source>
</evidence>
<reference evidence="2" key="2">
    <citation type="submission" date="2021-02" db="EMBL/GenBank/DDBJ databases">
        <title>Aspergillus chevalieri M1 genome sequence.</title>
        <authorList>
            <person name="Kadooka C."/>
            <person name="Mori K."/>
            <person name="Futagami T."/>
        </authorList>
    </citation>
    <scope>NUCLEOTIDE SEQUENCE</scope>
    <source>
        <strain evidence="2">M1</strain>
    </source>
</reference>
<evidence type="ECO:0000313" key="3">
    <source>
        <dbReference type="Proteomes" id="UP000637239"/>
    </source>
</evidence>